<evidence type="ECO:0000313" key="2">
    <source>
        <dbReference type="Proteomes" id="UP000247569"/>
    </source>
</evidence>
<reference evidence="1 2" key="1">
    <citation type="submission" date="2018-05" db="EMBL/GenBank/DDBJ databases">
        <title>Genomic Encyclopedia of Type Strains, Phase IV (KMG-IV): sequencing the most valuable type-strain genomes for metagenomic binning, comparative biology and taxonomic classification.</title>
        <authorList>
            <person name="Goeker M."/>
        </authorList>
    </citation>
    <scope>NUCLEOTIDE SEQUENCE [LARGE SCALE GENOMIC DNA]</scope>
    <source>
        <strain evidence="1 2">DSM 44704</strain>
    </source>
</reference>
<dbReference type="InterPro" id="IPR011042">
    <property type="entry name" value="6-blade_b-propeller_TolB-like"/>
</dbReference>
<gene>
    <name evidence="1" type="ORF">DFR70_101924</name>
</gene>
<keyword evidence="2" id="KW-1185">Reference proteome</keyword>
<accession>A0A318KP89</accession>
<proteinExistence type="predicted"/>
<dbReference type="PANTHER" id="PTHR31460">
    <property type="match status" value="1"/>
</dbReference>
<protein>
    <submittedName>
        <fullName evidence="1">Sugar lactone lactonase YvrE</fullName>
    </submittedName>
</protein>
<dbReference type="SUPFAM" id="SSF63829">
    <property type="entry name" value="Calcium-dependent phosphotriesterase"/>
    <property type="match status" value="1"/>
</dbReference>
<sequence>MLGTAAVAAGAAAVVPGVLALNALSPGGSEPKAEAMPFLLSAPPSLTVRADALYPEGVAWDPTRQAFLVSSTGRGTISIVGADGGLTPFITEPDPRVVSTVGMQVDLARLRLLVAYHDFGFGARTKPETALKSAGLLVYDLVSGRQLALVDLAIGAGPVWAADRIALDRSGTAYVCDPAAGAIYRVTPDYQASVVVQHPLLAASAHGAGVVGIAFDEAQGVVLGMNYSAGTLARVPVADPAATSQVRVDRMLPGSDGITMTPDGHLLVVSNHLAAHDGSEAVTELATTDGWLSARTVARHEPWPIPSPTDLTVTPYGTYVLSGRVDSLFGGGPGATDFVLHRI</sequence>
<dbReference type="EMBL" id="QJKF01000001">
    <property type="protein sequence ID" value="PXX71490.1"/>
    <property type="molecule type" value="Genomic_DNA"/>
</dbReference>
<dbReference type="Gene3D" id="2.120.10.30">
    <property type="entry name" value="TolB, C-terminal domain"/>
    <property type="match status" value="1"/>
</dbReference>
<dbReference type="InterPro" id="IPR053224">
    <property type="entry name" value="Sensory_adhesion_molecule"/>
</dbReference>
<dbReference type="Proteomes" id="UP000247569">
    <property type="component" value="Unassembled WGS sequence"/>
</dbReference>
<comment type="caution">
    <text evidence="1">The sequence shown here is derived from an EMBL/GenBank/DDBJ whole genome shotgun (WGS) entry which is preliminary data.</text>
</comment>
<dbReference type="PANTHER" id="PTHR31460:SF3">
    <property type="entry name" value="MESOCENTIN"/>
    <property type="match status" value="1"/>
</dbReference>
<evidence type="ECO:0000313" key="1">
    <source>
        <dbReference type="EMBL" id="PXX71490.1"/>
    </source>
</evidence>
<dbReference type="AlphaFoldDB" id="A0A318KP89"/>
<name>A0A318KP89_9NOCA</name>
<organism evidence="1 2">
    <name type="scientific">Nocardia tenerifensis</name>
    <dbReference type="NCBI Taxonomy" id="228006"/>
    <lineage>
        <taxon>Bacteria</taxon>
        <taxon>Bacillati</taxon>
        <taxon>Actinomycetota</taxon>
        <taxon>Actinomycetes</taxon>
        <taxon>Mycobacteriales</taxon>
        <taxon>Nocardiaceae</taxon>
        <taxon>Nocardia</taxon>
    </lineage>
</organism>